<organism evidence="2 3">
    <name type="scientific">Flavobacterium stagni</name>
    <dbReference type="NCBI Taxonomy" id="2506421"/>
    <lineage>
        <taxon>Bacteria</taxon>
        <taxon>Pseudomonadati</taxon>
        <taxon>Bacteroidota</taxon>
        <taxon>Flavobacteriia</taxon>
        <taxon>Flavobacteriales</taxon>
        <taxon>Flavobacteriaceae</taxon>
        <taxon>Flavobacterium</taxon>
    </lineage>
</organism>
<feature type="transmembrane region" description="Helical" evidence="1">
    <location>
        <begin position="197"/>
        <end position="218"/>
    </location>
</feature>
<feature type="transmembrane region" description="Helical" evidence="1">
    <location>
        <begin position="230"/>
        <end position="251"/>
    </location>
</feature>
<accession>A0A4Q1K959</accession>
<keyword evidence="1" id="KW-0472">Membrane</keyword>
<feature type="transmembrane region" description="Helical" evidence="1">
    <location>
        <begin position="283"/>
        <end position="313"/>
    </location>
</feature>
<name>A0A4Q1K959_9FLAO</name>
<evidence type="ECO:0008006" key="4">
    <source>
        <dbReference type="Google" id="ProtNLM"/>
    </source>
</evidence>
<feature type="transmembrane region" description="Helical" evidence="1">
    <location>
        <begin position="470"/>
        <end position="488"/>
    </location>
</feature>
<keyword evidence="1" id="KW-0812">Transmembrane</keyword>
<gene>
    <name evidence="2" type="ORF">EQG61_06960</name>
</gene>
<feature type="transmembrane region" description="Helical" evidence="1">
    <location>
        <begin position="257"/>
        <end position="276"/>
    </location>
</feature>
<protein>
    <recommendedName>
        <fullName evidence="4">Glycosyltransferase RgtA/B/C/D-like domain-containing protein</fullName>
    </recommendedName>
</protein>
<proteinExistence type="predicted"/>
<keyword evidence="1" id="KW-1133">Transmembrane helix</keyword>
<feature type="transmembrane region" description="Helical" evidence="1">
    <location>
        <begin position="381"/>
        <end position="402"/>
    </location>
</feature>
<evidence type="ECO:0000256" key="1">
    <source>
        <dbReference type="SAM" id="Phobius"/>
    </source>
</evidence>
<feature type="transmembrane region" description="Helical" evidence="1">
    <location>
        <begin position="409"/>
        <end position="428"/>
    </location>
</feature>
<dbReference type="EMBL" id="SBKN01000003">
    <property type="protein sequence ID" value="RXR22966.1"/>
    <property type="molecule type" value="Genomic_DNA"/>
</dbReference>
<feature type="transmembrane region" description="Helical" evidence="1">
    <location>
        <begin position="355"/>
        <end position="375"/>
    </location>
</feature>
<feature type="transmembrane region" description="Helical" evidence="1">
    <location>
        <begin position="124"/>
        <end position="146"/>
    </location>
</feature>
<feature type="transmembrane region" description="Helical" evidence="1">
    <location>
        <begin position="39"/>
        <end position="69"/>
    </location>
</feature>
<feature type="transmembrane region" description="Helical" evidence="1">
    <location>
        <begin position="325"/>
        <end position="343"/>
    </location>
</feature>
<sequence>MRLCLIILFLFYLNRKFINKEKQVHFLDFIVTNWLRYGALLIVLIFCLVQLSAYNTFNCYFLLSLFVLLDSIGIQNLKNPKGFIKQAFKKAIINLIKAVENRKSIRYFLSITPKDKNVRYENRILFWTVIIIGATTFLSRYFFVIYDNYSLSDSWINDLNSVLQFDNQYWATQDLRTNGELSLVNFYSKITDVSPAIALQVIALLESVILAVVLFWVIHKMTLSKYFAPLITALFFGLVYVLSPLNVYFVLKGNPTFLALAFALPLFAMYANSNLFKGNKKSYFILYAVGFVAIGLTDLFTYCILIPPFLLIAGVLTTVSQWKKSILVLAAFMVASFVLFVIYKLACQYQGIDWISYLESNLISISSYTYVPQLVYPYATILYWVQVSSMIALGLLLLFVVIKKGEWRTPLTFISYFNFLILLSNFHLKFVDKDLLNNAMIVFLPLIIGFNIAILQTVFQSFWKPSKKGVVVCMPLTYVLFVFLAFHYQKEKMGELEVSDDTPKYILNAYDHIASNYFEQTYCVVNDPATQVLSTNSHYFMNYDYFLNEYPKIDSIQHQYRNNPEFFRTHPEYAVAKSILVFVLTESSMVEKNVFAENKHYQNKLVKSLKSLRQKGRPINLIYTSKILNVYEILNEPKKSKVKDLLF</sequence>
<dbReference type="Proteomes" id="UP000289857">
    <property type="component" value="Unassembled WGS sequence"/>
</dbReference>
<reference evidence="3" key="1">
    <citation type="submission" date="2019-01" db="EMBL/GenBank/DDBJ databases">
        <title>Cytophagaceae bacterium strain CAR-16.</title>
        <authorList>
            <person name="Chen W.-M."/>
        </authorList>
    </citation>
    <scope>NUCLEOTIDE SEQUENCE [LARGE SCALE GENOMIC DNA]</scope>
    <source>
        <strain evidence="3">WWJ-16</strain>
    </source>
</reference>
<evidence type="ECO:0000313" key="2">
    <source>
        <dbReference type="EMBL" id="RXR22966.1"/>
    </source>
</evidence>
<dbReference type="OrthoDB" id="1522258at2"/>
<comment type="caution">
    <text evidence="2">The sequence shown here is derived from an EMBL/GenBank/DDBJ whole genome shotgun (WGS) entry which is preliminary data.</text>
</comment>
<keyword evidence="3" id="KW-1185">Reference proteome</keyword>
<feature type="transmembrane region" description="Helical" evidence="1">
    <location>
        <begin position="440"/>
        <end position="458"/>
    </location>
</feature>
<dbReference type="AlphaFoldDB" id="A0A4Q1K959"/>
<dbReference type="RefSeq" id="WP_129461196.1">
    <property type="nucleotide sequence ID" value="NZ_SBKN01000003.1"/>
</dbReference>
<evidence type="ECO:0000313" key="3">
    <source>
        <dbReference type="Proteomes" id="UP000289857"/>
    </source>
</evidence>